<dbReference type="RefSeq" id="XP_641780.1">
    <property type="nucleotide sequence ID" value="XM_636688.1"/>
</dbReference>
<dbReference type="EMBL" id="AAFI02000030">
    <property type="protein sequence ID" value="EAL67798.1"/>
    <property type="molecule type" value="Genomic_DNA"/>
</dbReference>
<dbReference type="AlphaFoldDB" id="Q54WZ7"/>
<dbReference type="Pfam" id="PF02661">
    <property type="entry name" value="Fic"/>
    <property type="match status" value="1"/>
</dbReference>
<dbReference type="GeneID" id="8621977"/>
<keyword evidence="2" id="KW-0067">ATP-binding</keyword>
<evidence type="ECO:0000259" key="3">
    <source>
        <dbReference type="PROSITE" id="PS51459"/>
    </source>
</evidence>
<feature type="binding site" evidence="2">
    <location>
        <begin position="60"/>
        <end position="67"/>
    </location>
    <ligand>
        <name>ATP</name>
        <dbReference type="ChEBI" id="CHEBI:30616"/>
    </ligand>
</feature>
<accession>Q54WZ7</accession>
<reference evidence="4 5" key="1">
    <citation type="journal article" date="2005" name="Nature">
        <title>The genome of the social amoeba Dictyostelium discoideum.</title>
        <authorList>
            <consortium name="The Dictyostelium discoideum Sequencing Consortium"/>
            <person name="Eichinger L."/>
            <person name="Pachebat J.A."/>
            <person name="Glockner G."/>
            <person name="Rajandream M.A."/>
            <person name="Sucgang R."/>
            <person name="Berriman M."/>
            <person name="Song J."/>
            <person name="Olsen R."/>
            <person name="Szafranski K."/>
            <person name="Xu Q."/>
            <person name="Tunggal B."/>
            <person name="Kummerfeld S."/>
            <person name="Madera M."/>
            <person name="Konfortov B.A."/>
            <person name="Rivero F."/>
            <person name="Bankier A.T."/>
            <person name="Lehmann R."/>
            <person name="Hamlin N."/>
            <person name="Davies R."/>
            <person name="Gaudet P."/>
            <person name="Fey P."/>
            <person name="Pilcher K."/>
            <person name="Chen G."/>
            <person name="Saunders D."/>
            <person name="Sodergren E."/>
            <person name="Davis P."/>
            <person name="Kerhornou A."/>
            <person name="Nie X."/>
            <person name="Hall N."/>
            <person name="Anjard C."/>
            <person name="Hemphill L."/>
            <person name="Bason N."/>
            <person name="Farbrother P."/>
            <person name="Desany B."/>
            <person name="Just E."/>
            <person name="Morio T."/>
            <person name="Rost R."/>
            <person name="Churcher C."/>
            <person name="Cooper J."/>
            <person name="Haydock S."/>
            <person name="van Driessche N."/>
            <person name="Cronin A."/>
            <person name="Goodhead I."/>
            <person name="Muzny D."/>
            <person name="Mourier T."/>
            <person name="Pain A."/>
            <person name="Lu M."/>
            <person name="Harper D."/>
            <person name="Lindsay R."/>
            <person name="Hauser H."/>
            <person name="James K."/>
            <person name="Quiles M."/>
            <person name="Madan Babu M."/>
            <person name="Saito T."/>
            <person name="Buchrieser C."/>
            <person name="Wardroper A."/>
            <person name="Felder M."/>
            <person name="Thangavelu M."/>
            <person name="Johnson D."/>
            <person name="Knights A."/>
            <person name="Loulseged H."/>
            <person name="Mungall K."/>
            <person name="Oliver K."/>
            <person name="Price C."/>
            <person name="Quail M.A."/>
            <person name="Urushihara H."/>
            <person name="Hernandez J."/>
            <person name="Rabbinowitsch E."/>
            <person name="Steffen D."/>
            <person name="Sanders M."/>
            <person name="Ma J."/>
            <person name="Kohara Y."/>
            <person name="Sharp S."/>
            <person name="Simmonds M."/>
            <person name="Spiegler S."/>
            <person name="Tivey A."/>
            <person name="Sugano S."/>
            <person name="White B."/>
            <person name="Walker D."/>
            <person name="Woodward J."/>
            <person name="Winckler T."/>
            <person name="Tanaka Y."/>
            <person name="Shaulsky G."/>
            <person name="Schleicher M."/>
            <person name="Weinstock G."/>
            <person name="Rosenthal A."/>
            <person name="Cox E.C."/>
            <person name="Chisholm R.L."/>
            <person name="Gibbs R."/>
            <person name="Loomis W.F."/>
            <person name="Platzer M."/>
            <person name="Kay R.R."/>
            <person name="Williams J."/>
            <person name="Dear P.H."/>
            <person name="Noegel A.A."/>
            <person name="Barrell B."/>
            <person name="Kuspa A."/>
        </authorList>
    </citation>
    <scope>NUCLEOTIDE SEQUENCE [LARGE SCALE GENOMIC DNA]</scope>
    <source>
        <strain evidence="4 5">AX4</strain>
    </source>
</reference>
<evidence type="ECO:0000256" key="2">
    <source>
        <dbReference type="PIRSR" id="PIRSR640198-2"/>
    </source>
</evidence>
<dbReference type="PANTHER" id="PTHR13504:SF38">
    <property type="entry name" value="FIDO DOMAIN-CONTAINING PROTEIN"/>
    <property type="match status" value="1"/>
</dbReference>
<dbReference type="VEuPathDB" id="AmoebaDB:DDB_G0279299"/>
<dbReference type="PANTHER" id="PTHR13504">
    <property type="entry name" value="FIDO DOMAIN-CONTAINING PROTEIN DDB_G0283145"/>
    <property type="match status" value="1"/>
</dbReference>
<feature type="domain" description="Fido" evidence="3">
    <location>
        <begin position="1"/>
        <end position="121"/>
    </location>
</feature>
<dbReference type="SUPFAM" id="SSF140931">
    <property type="entry name" value="Fic-like"/>
    <property type="match status" value="1"/>
</dbReference>
<dbReference type="InterPro" id="IPR036597">
    <property type="entry name" value="Fido-like_dom_sf"/>
</dbReference>
<evidence type="ECO:0000313" key="5">
    <source>
        <dbReference type="Proteomes" id="UP000002195"/>
    </source>
</evidence>
<dbReference type="Gene3D" id="1.10.3290.10">
    <property type="entry name" value="Fido-like domain"/>
    <property type="match status" value="1"/>
</dbReference>
<protein>
    <recommendedName>
        <fullName evidence="3">Fido domain-containing protein</fullName>
    </recommendedName>
</protein>
<proteinExistence type="predicted"/>
<dbReference type="InParanoid" id="Q54WZ7"/>
<comment type="caution">
    <text evidence="4">The sequence shown here is derived from an EMBL/GenBank/DDBJ whole genome shotgun (WGS) entry which is preliminary data.</text>
</comment>
<keyword evidence="2" id="KW-0547">Nucleotide-binding</keyword>
<dbReference type="SMR" id="Q54WZ7"/>
<dbReference type="InterPro" id="IPR040198">
    <property type="entry name" value="Fido_containing"/>
</dbReference>
<feature type="active site" evidence="1">
    <location>
        <position position="56"/>
    </location>
</feature>
<dbReference type="Proteomes" id="UP000002195">
    <property type="component" value="Unassembled WGS sequence"/>
</dbReference>
<dbReference type="GO" id="GO:0005524">
    <property type="term" value="F:ATP binding"/>
    <property type="evidence" value="ECO:0007669"/>
    <property type="project" value="UniProtKB-KW"/>
</dbReference>
<keyword evidence="5" id="KW-1185">Reference proteome</keyword>
<dbReference type="KEGG" id="ddi:DDB_G0279299"/>
<dbReference type="PROSITE" id="PS51459">
    <property type="entry name" value="FIDO"/>
    <property type="match status" value="1"/>
</dbReference>
<dbReference type="HOGENOM" id="CLU_1879293_0_0_1"/>
<evidence type="ECO:0000313" key="4">
    <source>
        <dbReference type="EMBL" id="EAL67798.1"/>
    </source>
</evidence>
<sequence length="136" mass="15218">MIREEQVFIGSHLFPPPYCIENSLKKLVDMYNVLKLNGTDRIVLSSWLMYQLLALHPFSDGTGRLSRHFCSWSLLSNGSILPISFGNVKGVNKGHKTLIVCVQNSRSNVGIPSALSTRILLSLFNSLNNLDSKQKQ</sequence>
<dbReference type="InterPro" id="IPR003812">
    <property type="entry name" value="Fido"/>
</dbReference>
<dbReference type="PaxDb" id="44689-DDB0205707"/>
<dbReference type="PhylomeDB" id="Q54WZ7"/>
<dbReference type="dictyBase" id="DDB_G0279299"/>
<name>Q54WZ7_DICDI</name>
<gene>
    <name evidence="4" type="ORF">DDB_G0279299</name>
</gene>
<organism evidence="4 5">
    <name type="scientific">Dictyostelium discoideum</name>
    <name type="common">Social amoeba</name>
    <dbReference type="NCBI Taxonomy" id="44689"/>
    <lineage>
        <taxon>Eukaryota</taxon>
        <taxon>Amoebozoa</taxon>
        <taxon>Evosea</taxon>
        <taxon>Eumycetozoa</taxon>
        <taxon>Dictyostelia</taxon>
        <taxon>Dictyosteliales</taxon>
        <taxon>Dictyosteliaceae</taxon>
        <taxon>Dictyostelium</taxon>
    </lineage>
</organism>
<evidence type="ECO:0000256" key="1">
    <source>
        <dbReference type="PIRSR" id="PIRSR640198-1"/>
    </source>
</evidence>